<dbReference type="Proteomes" id="UP000176221">
    <property type="component" value="Unassembled WGS sequence"/>
</dbReference>
<dbReference type="Pfam" id="PF08245">
    <property type="entry name" value="Mur_ligase_M"/>
    <property type="match status" value="1"/>
</dbReference>
<comment type="caution">
    <text evidence="6">The sequence shown here is derived from an EMBL/GenBank/DDBJ whole genome shotgun (WGS) entry which is preliminary data.</text>
</comment>
<evidence type="ECO:0008006" key="8">
    <source>
        <dbReference type="Google" id="ProtNLM"/>
    </source>
</evidence>
<dbReference type="InterPro" id="IPR004101">
    <property type="entry name" value="Mur_ligase_C"/>
</dbReference>
<dbReference type="STRING" id="1802319.A2928_04325"/>
<dbReference type="InterPro" id="IPR013221">
    <property type="entry name" value="Mur_ligase_cen"/>
</dbReference>
<dbReference type="Pfam" id="PF02875">
    <property type="entry name" value="Mur_ligase_C"/>
    <property type="match status" value="1"/>
</dbReference>
<dbReference type="InterPro" id="IPR051046">
    <property type="entry name" value="MurCDEF_CellWall_CoF430Synth"/>
</dbReference>
<gene>
    <name evidence="6" type="ORF">A2928_04325</name>
</gene>
<evidence type="ECO:0000256" key="2">
    <source>
        <dbReference type="ARBA" id="ARBA00022741"/>
    </source>
</evidence>
<keyword evidence="2" id="KW-0547">Nucleotide-binding</keyword>
<sequence length="435" mass="48177">MRSIFKKIISKLLEIEARLVLRKYKPRIIGITGSVGKTSTKDAVFAAISSHFHARKSEKSFNSDIGIPLTIIGLQNAWSNPLKWMANIISGLSVILFRGDYPKWLILEIGADRPGDISRVAKWLKPDIVVITRFGSVPVHVEFFPSRRDLIAEKGKLVEFMKDGGNLIVNADDEDSFAMTKLTRNKYTAYSLGGTGAVVGSHEGIYYEKNLNGQDIPAGTTFKVSYGGNCLPVIRRGVLGIQHIYPTLAAIATGLTLGINLVEIGTSLEQDFITPGRMRLLDGIKETYIIDDSYNSSPVALHEAIRVLGEIKIKRARKIAVLGDMLELGKYSVEEHKSAGEKVARVAKILITVGVRARYIAEGALNGGMNEACIFQYEDSRSAGKFLDTIIKRNDIVLIKGSQSIRMEQIVEDLMANPEEKEKLLVRQDADWKDR</sequence>
<dbReference type="PANTHER" id="PTHR43024:SF1">
    <property type="entry name" value="UDP-N-ACETYLMURAMOYL-TRIPEPTIDE--D-ALANYL-D-ALANINE LIGASE"/>
    <property type="match status" value="1"/>
</dbReference>
<feature type="domain" description="Mur ligase central" evidence="5">
    <location>
        <begin position="31"/>
        <end position="253"/>
    </location>
</feature>
<evidence type="ECO:0000256" key="3">
    <source>
        <dbReference type="ARBA" id="ARBA00022840"/>
    </source>
</evidence>
<reference evidence="6 7" key="1">
    <citation type="journal article" date="2016" name="Nat. Commun.">
        <title>Thousands of microbial genomes shed light on interconnected biogeochemical processes in an aquifer system.</title>
        <authorList>
            <person name="Anantharaman K."/>
            <person name="Brown C.T."/>
            <person name="Hug L.A."/>
            <person name="Sharon I."/>
            <person name="Castelle C.J."/>
            <person name="Probst A.J."/>
            <person name="Thomas B.C."/>
            <person name="Singh A."/>
            <person name="Wilkins M.J."/>
            <person name="Karaoz U."/>
            <person name="Brodie E.L."/>
            <person name="Williams K.H."/>
            <person name="Hubbard S.S."/>
            <person name="Banfield J.F."/>
        </authorList>
    </citation>
    <scope>NUCLEOTIDE SEQUENCE [LARGE SCALE GENOMIC DNA]</scope>
</reference>
<evidence type="ECO:0000256" key="1">
    <source>
        <dbReference type="ARBA" id="ARBA00022598"/>
    </source>
</evidence>
<evidence type="ECO:0000259" key="5">
    <source>
        <dbReference type="Pfam" id="PF08245"/>
    </source>
</evidence>
<evidence type="ECO:0000313" key="7">
    <source>
        <dbReference type="Proteomes" id="UP000176221"/>
    </source>
</evidence>
<dbReference type="SUPFAM" id="SSF53623">
    <property type="entry name" value="MurD-like peptide ligases, catalytic domain"/>
    <property type="match status" value="1"/>
</dbReference>
<dbReference type="GO" id="GO:0005524">
    <property type="term" value="F:ATP binding"/>
    <property type="evidence" value="ECO:0007669"/>
    <property type="project" value="UniProtKB-KW"/>
</dbReference>
<dbReference type="PANTHER" id="PTHR43024">
    <property type="entry name" value="UDP-N-ACETYLMURAMOYL-TRIPEPTIDE--D-ALANYL-D-ALANINE LIGASE"/>
    <property type="match status" value="1"/>
</dbReference>
<dbReference type="InterPro" id="IPR036615">
    <property type="entry name" value="Mur_ligase_C_dom_sf"/>
</dbReference>
<keyword evidence="1" id="KW-0436">Ligase</keyword>
<dbReference type="AlphaFoldDB" id="A0A1G2NGC4"/>
<keyword evidence="3" id="KW-0067">ATP-binding</keyword>
<evidence type="ECO:0000313" key="6">
    <source>
        <dbReference type="EMBL" id="OHA34519.1"/>
    </source>
</evidence>
<dbReference type="GO" id="GO:0016881">
    <property type="term" value="F:acid-amino acid ligase activity"/>
    <property type="evidence" value="ECO:0007669"/>
    <property type="project" value="InterPro"/>
</dbReference>
<dbReference type="Gene3D" id="3.40.1190.10">
    <property type="entry name" value="Mur-like, catalytic domain"/>
    <property type="match status" value="1"/>
</dbReference>
<proteinExistence type="predicted"/>
<feature type="domain" description="Mur ligase C-terminal" evidence="4">
    <location>
        <begin position="276"/>
        <end position="402"/>
    </location>
</feature>
<organism evidence="6 7">
    <name type="scientific">Candidatus Taylorbacteria bacterium RIFCSPLOWO2_01_FULL_45_15b</name>
    <dbReference type="NCBI Taxonomy" id="1802319"/>
    <lineage>
        <taxon>Bacteria</taxon>
        <taxon>Candidatus Tayloriibacteriota</taxon>
    </lineage>
</organism>
<accession>A0A1G2NGC4</accession>
<protein>
    <recommendedName>
        <fullName evidence="8">UDP-N-acetylmuramoyl-tripeptide--D-alanyl-D-alanine ligase</fullName>
    </recommendedName>
</protein>
<dbReference type="Gene3D" id="3.90.190.20">
    <property type="entry name" value="Mur ligase, C-terminal domain"/>
    <property type="match status" value="1"/>
</dbReference>
<dbReference type="InterPro" id="IPR036565">
    <property type="entry name" value="Mur-like_cat_sf"/>
</dbReference>
<evidence type="ECO:0000259" key="4">
    <source>
        <dbReference type="Pfam" id="PF02875"/>
    </source>
</evidence>
<dbReference type="EMBL" id="MHRX01000010">
    <property type="protein sequence ID" value="OHA34519.1"/>
    <property type="molecule type" value="Genomic_DNA"/>
</dbReference>
<dbReference type="SUPFAM" id="SSF53244">
    <property type="entry name" value="MurD-like peptide ligases, peptide-binding domain"/>
    <property type="match status" value="1"/>
</dbReference>
<name>A0A1G2NGC4_9BACT</name>